<feature type="compositionally biased region" description="Basic and acidic residues" evidence="1">
    <location>
        <begin position="1"/>
        <end position="44"/>
    </location>
</feature>
<dbReference type="Proteomes" id="UP001529510">
    <property type="component" value="Unassembled WGS sequence"/>
</dbReference>
<reference evidence="2 3" key="1">
    <citation type="submission" date="2024-05" db="EMBL/GenBank/DDBJ databases">
        <title>Genome sequencing and assembly of Indian major carp, Cirrhinus mrigala (Hamilton, 1822).</title>
        <authorList>
            <person name="Mohindra V."/>
            <person name="Chowdhury L.M."/>
            <person name="Lal K."/>
            <person name="Jena J.K."/>
        </authorList>
    </citation>
    <scope>NUCLEOTIDE SEQUENCE [LARGE SCALE GENOMIC DNA]</scope>
    <source>
        <strain evidence="2">CM1030</strain>
        <tissue evidence="2">Blood</tissue>
    </source>
</reference>
<comment type="caution">
    <text evidence="2">The sequence shown here is derived from an EMBL/GenBank/DDBJ whole genome shotgun (WGS) entry which is preliminary data.</text>
</comment>
<feature type="non-terminal residue" evidence="2">
    <location>
        <position position="1"/>
    </location>
</feature>
<evidence type="ECO:0000256" key="1">
    <source>
        <dbReference type="SAM" id="MobiDB-lite"/>
    </source>
</evidence>
<accession>A0ABD0N3J0</accession>
<name>A0ABD0N3J0_CIRMR</name>
<protein>
    <submittedName>
        <fullName evidence="2">Uncharacterized protein</fullName>
    </submittedName>
</protein>
<feature type="non-terminal residue" evidence="2">
    <location>
        <position position="59"/>
    </location>
</feature>
<feature type="region of interest" description="Disordered" evidence="1">
    <location>
        <begin position="1"/>
        <end position="59"/>
    </location>
</feature>
<dbReference type="EMBL" id="JAMKFB020000025">
    <property type="protein sequence ID" value="KAL0155376.1"/>
    <property type="molecule type" value="Genomic_DNA"/>
</dbReference>
<evidence type="ECO:0000313" key="3">
    <source>
        <dbReference type="Proteomes" id="UP001529510"/>
    </source>
</evidence>
<keyword evidence="3" id="KW-1185">Reference proteome</keyword>
<gene>
    <name evidence="2" type="ORF">M9458_049639</name>
</gene>
<sequence>VRSETKKGGSDRGRDEEGGGEKVGQEQKGGDEEKDPRRIWKGSEEDQGTQMGMEEEEMT</sequence>
<organism evidence="2 3">
    <name type="scientific">Cirrhinus mrigala</name>
    <name type="common">Mrigala</name>
    <dbReference type="NCBI Taxonomy" id="683832"/>
    <lineage>
        <taxon>Eukaryota</taxon>
        <taxon>Metazoa</taxon>
        <taxon>Chordata</taxon>
        <taxon>Craniata</taxon>
        <taxon>Vertebrata</taxon>
        <taxon>Euteleostomi</taxon>
        <taxon>Actinopterygii</taxon>
        <taxon>Neopterygii</taxon>
        <taxon>Teleostei</taxon>
        <taxon>Ostariophysi</taxon>
        <taxon>Cypriniformes</taxon>
        <taxon>Cyprinidae</taxon>
        <taxon>Labeoninae</taxon>
        <taxon>Labeonini</taxon>
        <taxon>Cirrhinus</taxon>
    </lineage>
</organism>
<dbReference type="AlphaFoldDB" id="A0ABD0N3J0"/>
<proteinExistence type="predicted"/>
<evidence type="ECO:0000313" key="2">
    <source>
        <dbReference type="EMBL" id="KAL0155376.1"/>
    </source>
</evidence>